<dbReference type="EMBL" id="CP064939">
    <property type="protein sequence ID" value="QPH40081.1"/>
    <property type="molecule type" value="Genomic_DNA"/>
</dbReference>
<dbReference type="AlphaFoldDB" id="A0A7S9L076"/>
<keyword evidence="2" id="KW-1185">Reference proteome</keyword>
<proteinExistence type="predicted"/>
<reference evidence="1 2" key="1">
    <citation type="submission" date="2020-11" db="EMBL/GenBank/DDBJ databases">
        <title>Pedobacter endophytica, an endophytic bacteria isolated form Carex pumila.</title>
        <authorList>
            <person name="Peng Y."/>
            <person name="Jiang L."/>
            <person name="Lee J."/>
        </authorList>
    </citation>
    <scope>NUCLEOTIDE SEQUENCE [LARGE SCALE GENOMIC DNA]</scope>
    <source>
        <strain evidence="1 2">JBR3-12</strain>
    </source>
</reference>
<dbReference type="KEGG" id="pex:IZT61_01995"/>
<name>A0A7S9L076_9SPHI</name>
<dbReference type="Proteomes" id="UP000594759">
    <property type="component" value="Chromosome"/>
</dbReference>
<gene>
    <name evidence="1" type="ORF">IZT61_01995</name>
</gene>
<evidence type="ECO:0000313" key="2">
    <source>
        <dbReference type="Proteomes" id="UP000594759"/>
    </source>
</evidence>
<protein>
    <submittedName>
        <fullName evidence="1">Molybdopterin-guanine dinucleotide biosynthesis protein MobB</fullName>
    </submittedName>
</protein>
<dbReference type="InterPro" id="IPR043766">
    <property type="entry name" value="BfmA-like"/>
</dbReference>
<accession>A0A7S9L076</accession>
<sequence>MYINITASETGNNKGSSGALVNYLEKENDLKNGKNSISDYENWFNGVRNDVRRQEVRVKIDNNIAKLGRDDNKFFLINISPSQKELEHLFKQYEESGAKEKLKEFAVNAMDEYAKNFKRPSIHTNTDLLWFGKVENYRYYKYTDKEVKNGIKQKGDRKEGRQMHVQIIVSRKDASNKIKLSPMNNSKGKNQAHSKKLGQFNRVAFKQSGESIFDRLFGFDRGLKETFAHANVQKNGSIAQKEQMDILAMSTNQQHNLKHVNELARDVADGLFHSVADMVLVTGQSISGFIEAMLEPVQSIEPDVNPVELAARKRRKRQMQQNQGLGR</sequence>
<dbReference type="Pfam" id="PF18976">
    <property type="entry name" value="DUF5712"/>
    <property type="match status" value="1"/>
</dbReference>
<organism evidence="1 2">
    <name type="scientific">Pedobacter endophyticus</name>
    <dbReference type="NCBI Taxonomy" id="2789740"/>
    <lineage>
        <taxon>Bacteria</taxon>
        <taxon>Pseudomonadati</taxon>
        <taxon>Bacteroidota</taxon>
        <taxon>Sphingobacteriia</taxon>
        <taxon>Sphingobacteriales</taxon>
        <taxon>Sphingobacteriaceae</taxon>
        <taxon>Pedobacter</taxon>
    </lineage>
</organism>
<evidence type="ECO:0000313" key="1">
    <source>
        <dbReference type="EMBL" id="QPH40081.1"/>
    </source>
</evidence>
<dbReference type="RefSeq" id="WP_196099538.1">
    <property type="nucleotide sequence ID" value="NZ_CP064939.1"/>
</dbReference>